<accession>A0A381VYR1</accession>
<dbReference type="InterPro" id="IPR002509">
    <property type="entry name" value="NODB_dom"/>
</dbReference>
<dbReference type="Pfam" id="PF01522">
    <property type="entry name" value="Polysacc_deac_1"/>
    <property type="match status" value="1"/>
</dbReference>
<gene>
    <name evidence="2" type="ORF">METZ01_LOCUS98196</name>
</gene>
<dbReference type="Gene3D" id="3.20.20.370">
    <property type="entry name" value="Glycoside hydrolase/deacetylase"/>
    <property type="match status" value="1"/>
</dbReference>
<protein>
    <recommendedName>
        <fullName evidence="1">NodB homology domain-containing protein</fullName>
    </recommendedName>
</protein>
<dbReference type="PROSITE" id="PS51677">
    <property type="entry name" value="NODB"/>
    <property type="match status" value="1"/>
</dbReference>
<feature type="domain" description="NodB homology" evidence="1">
    <location>
        <begin position="4"/>
        <end position="319"/>
    </location>
</feature>
<evidence type="ECO:0000313" key="2">
    <source>
        <dbReference type="EMBL" id="SVA45342.1"/>
    </source>
</evidence>
<proteinExistence type="predicted"/>
<reference evidence="2" key="1">
    <citation type="submission" date="2018-05" db="EMBL/GenBank/DDBJ databases">
        <authorList>
            <person name="Lanie J.A."/>
            <person name="Ng W.-L."/>
            <person name="Kazmierczak K.M."/>
            <person name="Andrzejewski T.M."/>
            <person name="Davidsen T.M."/>
            <person name="Wayne K.J."/>
            <person name="Tettelin H."/>
            <person name="Glass J.I."/>
            <person name="Rusch D."/>
            <person name="Podicherti R."/>
            <person name="Tsui H.-C.T."/>
            <person name="Winkler M.E."/>
        </authorList>
    </citation>
    <scope>NUCLEOTIDE SEQUENCE</scope>
</reference>
<dbReference type="InterPro" id="IPR011330">
    <property type="entry name" value="Glyco_hydro/deAcase_b/a-brl"/>
</dbReference>
<dbReference type="GO" id="GO:0005975">
    <property type="term" value="P:carbohydrate metabolic process"/>
    <property type="evidence" value="ECO:0007669"/>
    <property type="project" value="InterPro"/>
</dbReference>
<evidence type="ECO:0000259" key="1">
    <source>
        <dbReference type="PROSITE" id="PS51677"/>
    </source>
</evidence>
<dbReference type="PANTHER" id="PTHR47561:SF1">
    <property type="entry name" value="POLYSACCHARIDE DEACETYLASE FAMILY PROTEIN (AFU_ORTHOLOGUE AFUA_6G05030)"/>
    <property type="match status" value="1"/>
</dbReference>
<dbReference type="PANTHER" id="PTHR47561">
    <property type="entry name" value="POLYSACCHARIDE DEACETYLASE FAMILY PROTEIN (AFU_ORTHOLOGUE AFUA_6G05030)"/>
    <property type="match status" value="1"/>
</dbReference>
<dbReference type="GO" id="GO:0016810">
    <property type="term" value="F:hydrolase activity, acting on carbon-nitrogen (but not peptide) bonds"/>
    <property type="evidence" value="ECO:0007669"/>
    <property type="project" value="InterPro"/>
</dbReference>
<dbReference type="AlphaFoldDB" id="A0A381VYR1"/>
<organism evidence="2">
    <name type="scientific">marine metagenome</name>
    <dbReference type="NCBI Taxonomy" id="408172"/>
    <lineage>
        <taxon>unclassified sequences</taxon>
        <taxon>metagenomes</taxon>
        <taxon>ecological metagenomes</taxon>
    </lineage>
</organism>
<name>A0A381VYR1_9ZZZZ</name>
<sequence length="319" mass="36735">MKYSAFNINFDSMGLNSGFPKSYRDPSFFEVADRFLLLAEKYSFKLTIFVIGRDLENPLNQEAVKKWAAMGHEIGNHSWSHRPDMGRHDRGDIRGEVEKAHQIITRVVGKEPKGFIAPSWAFSSVLADVLIEYGYEYDSSPFPSWLMLPLAMRIWYVHRKMDRGSGLLTFENFKYALLGKRDPHLWPKGSNCQKGKGMKINEGKIVLLPVPSTKMRVACWHTLSFILGKNGHQRILKNALEQTKFFYYLMHPADLMTRGDLSNEYPCHFARIDRPLKEKVEMLETSIRMIIDDGRTIVTMQELAENVLESTVDPDKNDP</sequence>
<dbReference type="SUPFAM" id="SSF88713">
    <property type="entry name" value="Glycoside hydrolase/deacetylase"/>
    <property type="match status" value="1"/>
</dbReference>
<dbReference type="EMBL" id="UINC01010171">
    <property type="protein sequence ID" value="SVA45342.1"/>
    <property type="molecule type" value="Genomic_DNA"/>
</dbReference>